<name>A0ABT8DE27_9RHOB</name>
<reference evidence="2" key="1">
    <citation type="journal article" date="2019" name="Int. J. Syst. Evol. Microbiol.">
        <title>The Global Catalogue of Microorganisms (GCM) 10K type strain sequencing project: providing services to taxonomists for standard genome sequencing and annotation.</title>
        <authorList>
            <consortium name="The Broad Institute Genomics Platform"/>
            <consortium name="The Broad Institute Genome Sequencing Center for Infectious Disease"/>
            <person name="Wu L."/>
            <person name="Ma J."/>
        </authorList>
    </citation>
    <scope>NUCLEOTIDE SEQUENCE [LARGE SCALE GENOMIC DNA]</scope>
    <source>
        <strain evidence="2">CECT 8482</strain>
    </source>
</reference>
<comment type="caution">
    <text evidence="1">The sequence shown here is derived from an EMBL/GenBank/DDBJ whole genome shotgun (WGS) entry which is preliminary data.</text>
</comment>
<organism evidence="1 2">
    <name type="scientific">Paracoccus cavernae</name>
    <dbReference type="NCBI Taxonomy" id="1571207"/>
    <lineage>
        <taxon>Bacteria</taxon>
        <taxon>Pseudomonadati</taxon>
        <taxon>Pseudomonadota</taxon>
        <taxon>Alphaproteobacteria</taxon>
        <taxon>Rhodobacterales</taxon>
        <taxon>Paracoccaceae</taxon>
        <taxon>Paracoccus</taxon>
    </lineage>
</organism>
<evidence type="ECO:0000313" key="2">
    <source>
        <dbReference type="Proteomes" id="UP001243846"/>
    </source>
</evidence>
<evidence type="ECO:0000313" key="1">
    <source>
        <dbReference type="EMBL" id="MDN3713527.1"/>
    </source>
</evidence>
<dbReference type="EMBL" id="JAUFRC010000001">
    <property type="protein sequence ID" value="MDN3713527.1"/>
    <property type="molecule type" value="Genomic_DNA"/>
</dbReference>
<sequence length="95" mass="9902">MAIVSTTTPRSAKSARRIWRGWTASPASMTGSGSPAITTRTAKPCPLAVWSGMMLAPARSFATSKATAPMSRAIYTPSIRWQGAGFAASSSPIIT</sequence>
<proteinExistence type="predicted"/>
<protein>
    <submittedName>
        <fullName evidence="1">Uncharacterized protein</fullName>
    </submittedName>
</protein>
<keyword evidence="2" id="KW-1185">Reference proteome</keyword>
<gene>
    <name evidence="1" type="ORF">QWZ10_20510</name>
</gene>
<dbReference type="Proteomes" id="UP001243846">
    <property type="component" value="Unassembled WGS sequence"/>
</dbReference>
<accession>A0ABT8DE27</accession>